<comment type="caution">
    <text evidence="2">The sequence shown here is derived from an EMBL/GenBank/DDBJ whole genome shotgun (WGS) entry which is preliminary data.</text>
</comment>
<dbReference type="AlphaFoldDB" id="A0AA39TLM7"/>
<keyword evidence="3" id="KW-1185">Reference proteome</keyword>
<protein>
    <submittedName>
        <fullName evidence="2">Uncharacterized protein</fullName>
    </submittedName>
</protein>
<dbReference type="Proteomes" id="UP001175000">
    <property type="component" value="Unassembled WGS sequence"/>
</dbReference>
<evidence type="ECO:0000313" key="3">
    <source>
        <dbReference type="Proteomes" id="UP001175000"/>
    </source>
</evidence>
<accession>A0AA39TLM7</accession>
<reference evidence="2" key="1">
    <citation type="submission" date="2023-06" db="EMBL/GenBank/DDBJ databases">
        <title>Genome-scale phylogeny and comparative genomics of the fungal order Sordariales.</title>
        <authorList>
            <consortium name="Lawrence Berkeley National Laboratory"/>
            <person name="Hensen N."/>
            <person name="Bonometti L."/>
            <person name="Westerberg I."/>
            <person name="Brannstrom I.O."/>
            <person name="Guillou S."/>
            <person name="Cros-Aarteil S."/>
            <person name="Calhoun S."/>
            <person name="Haridas S."/>
            <person name="Kuo A."/>
            <person name="Mondo S."/>
            <person name="Pangilinan J."/>
            <person name="Riley R."/>
            <person name="Labutti K."/>
            <person name="Andreopoulos B."/>
            <person name="Lipzen A."/>
            <person name="Chen C."/>
            <person name="Yanf M."/>
            <person name="Daum C."/>
            <person name="Ng V."/>
            <person name="Clum A."/>
            <person name="Steindorff A."/>
            <person name="Ohm R."/>
            <person name="Martin F."/>
            <person name="Silar P."/>
            <person name="Natvig D."/>
            <person name="Lalanne C."/>
            <person name="Gautier V."/>
            <person name="Ament-Velasquez S.L."/>
            <person name="Kruys A."/>
            <person name="Hutchinson M.I."/>
            <person name="Powell A.J."/>
            <person name="Barry K."/>
            <person name="Miller A.N."/>
            <person name="Grigoriev I.V."/>
            <person name="Debuchy R."/>
            <person name="Gladieux P."/>
            <person name="Thoren M.H."/>
            <person name="Johannesson H."/>
        </authorList>
    </citation>
    <scope>NUCLEOTIDE SEQUENCE</scope>
    <source>
        <strain evidence="2">CBS 606.72</strain>
    </source>
</reference>
<gene>
    <name evidence="2" type="ORF">B0T14DRAFT_336843</name>
</gene>
<evidence type="ECO:0000256" key="1">
    <source>
        <dbReference type="SAM" id="MobiDB-lite"/>
    </source>
</evidence>
<dbReference type="EMBL" id="JAULSU010000007">
    <property type="protein sequence ID" value="KAK0611854.1"/>
    <property type="molecule type" value="Genomic_DNA"/>
</dbReference>
<name>A0AA39TLM7_9PEZI</name>
<proteinExistence type="predicted"/>
<evidence type="ECO:0000313" key="2">
    <source>
        <dbReference type="EMBL" id="KAK0611854.1"/>
    </source>
</evidence>
<organism evidence="2 3">
    <name type="scientific">Immersiella caudata</name>
    <dbReference type="NCBI Taxonomy" id="314043"/>
    <lineage>
        <taxon>Eukaryota</taxon>
        <taxon>Fungi</taxon>
        <taxon>Dikarya</taxon>
        <taxon>Ascomycota</taxon>
        <taxon>Pezizomycotina</taxon>
        <taxon>Sordariomycetes</taxon>
        <taxon>Sordariomycetidae</taxon>
        <taxon>Sordariales</taxon>
        <taxon>Lasiosphaeriaceae</taxon>
        <taxon>Immersiella</taxon>
    </lineage>
</organism>
<sequence length="218" mass="23887">MSPPPRRQGWQESNSGDPFERFKTHPLPPRFLAAINFAPLRLALEAPRKHRRVRAERNGAGNSRALRHCDAARQIHAAALSTAIFRGCYLSLSAEALPSRSLVLKAILVVSHSVLEGLGMSSGQESHLADATQDPTATRIHHLAELRPFTTKSAARHTPADAQRDAEIPIARCERAGDGHCISHGAAGKIHRTMDEERQQARRPVGRPLSHPLCIPAF</sequence>
<feature type="region of interest" description="Disordered" evidence="1">
    <location>
        <begin position="1"/>
        <end position="21"/>
    </location>
</feature>